<evidence type="ECO:0000313" key="1">
    <source>
        <dbReference type="EMBL" id="KAG8500791.1"/>
    </source>
</evidence>
<name>A0A8J5ZI44_9ROSI</name>
<evidence type="ECO:0000313" key="2">
    <source>
        <dbReference type="Proteomes" id="UP000701853"/>
    </source>
</evidence>
<dbReference type="EMBL" id="JAHUZN010000002">
    <property type="protein sequence ID" value="KAG8500791.1"/>
    <property type="molecule type" value="Genomic_DNA"/>
</dbReference>
<keyword evidence="2" id="KW-1185">Reference proteome</keyword>
<proteinExistence type="predicted"/>
<organism evidence="1 2">
    <name type="scientific">Gossypium anomalum</name>
    <dbReference type="NCBI Taxonomy" id="47600"/>
    <lineage>
        <taxon>Eukaryota</taxon>
        <taxon>Viridiplantae</taxon>
        <taxon>Streptophyta</taxon>
        <taxon>Embryophyta</taxon>
        <taxon>Tracheophyta</taxon>
        <taxon>Spermatophyta</taxon>
        <taxon>Magnoliopsida</taxon>
        <taxon>eudicotyledons</taxon>
        <taxon>Gunneridae</taxon>
        <taxon>Pentapetalae</taxon>
        <taxon>rosids</taxon>
        <taxon>malvids</taxon>
        <taxon>Malvales</taxon>
        <taxon>Malvaceae</taxon>
        <taxon>Malvoideae</taxon>
        <taxon>Gossypium</taxon>
    </lineage>
</organism>
<accession>A0A8J5ZI44</accession>
<dbReference type="OrthoDB" id="1002598at2759"/>
<reference evidence="1 2" key="1">
    <citation type="journal article" date="2021" name="bioRxiv">
        <title>The Gossypium anomalum genome as a resource for cotton improvement and evolutionary analysis of hybrid incompatibility.</title>
        <authorList>
            <person name="Grover C.E."/>
            <person name="Yuan D."/>
            <person name="Arick M.A."/>
            <person name="Miller E.R."/>
            <person name="Hu G."/>
            <person name="Peterson D.G."/>
            <person name="Wendel J.F."/>
            <person name="Udall J.A."/>
        </authorList>
    </citation>
    <scope>NUCLEOTIDE SEQUENCE [LARGE SCALE GENOMIC DNA]</scope>
    <source>
        <strain evidence="1">JFW-Udall</strain>
        <tissue evidence="1">Leaf</tissue>
    </source>
</reference>
<dbReference type="AlphaFoldDB" id="A0A8J5ZI44"/>
<dbReference type="Proteomes" id="UP000701853">
    <property type="component" value="Chromosome 2"/>
</dbReference>
<comment type="caution">
    <text evidence="1">The sequence shown here is derived from an EMBL/GenBank/DDBJ whole genome shotgun (WGS) entry which is preliminary data.</text>
</comment>
<gene>
    <name evidence="1" type="ORF">CXB51_002998</name>
</gene>
<protein>
    <submittedName>
        <fullName evidence="1">Uncharacterized protein</fullName>
    </submittedName>
</protein>
<sequence>MLRLEYEKKKWRMDWIHFGDNNTKFSHNKALIRQNSNKIYALKIEDNWCYDNETLHNEAVRFFSNLFSLDDPSRVLFPLRGRFSYISLKIIDSLAMVINFGEVQNALFSMFH</sequence>